<keyword evidence="5" id="KW-0732">Signal</keyword>
<dbReference type="PROSITE" id="PS51404">
    <property type="entry name" value="DYP_PEROXIDASE"/>
    <property type="match status" value="1"/>
</dbReference>
<dbReference type="InterPro" id="IPR006311">
    <property type="entry name" value="TAT_signal"/>
</dbReference>
<evidence type="ECO:0000256" key="1">
    <source>
        <dbReference type="ARBA" id="ARBA00004196"/>
    </source>
</evidence>
<dbReference type="EC" id="1.11.1.-" evidence="13"/>
<comment type="caution">
    <text evidence="17">The sequence shown here is derived from an EMBL/GenBank/DDBJ whole genome shotgun (WGS) entry which is preliminary data.</text>
</comment>
<dbReference type="InterPro" id="IPR006313">
    <property type="entry name" value="EfeB/EfeN"/>
</dbReference>
<name>A0ABW1EY64_9ACTN</name>
<keyword evidence="2 13" id="KW-0575">Peroxidase</keyword>
<feature type="domain" description="Dyp-type peroxidase N-terminal" evidence="15">
    <location>
        <begin position="94"/>
        <end position="237"/>
    </location>
</feature>
<protein>
    <recommendedName>
        <fullName evidence="10 13">Deferrochelatase</fullName>
        <ecNumber evidence="13">1.11.1.-</ecNumber>
    </recommendedName>
    <alternativeName>
        <fullName evidence="11 13">Peroxidase EfeB</fullName>
    </alternativeName>
</protein>
<evidence type="ECO:0000256" key="11">
    <source>
        <dbReference type="ARBA" id="ARBA00033775"/>
    </source>
</evidence>
<comment type="subcellular location">
    <subcellularLocation>
        <location evidence="1">Cell envelope</location>
    </subcellularLocation>
</comment>
<dbReference type="InterPro" id="IPR011008">
    <property type="entry name" value="Dimeric_a/b-barrel"/>
</dbReference>
<dbReference type="Proteomes" id="UP001596067">
    <property type="component" value="Unassembled WGS sequence"/>
</dbReference>
<evidence type="ECO:0000256" key="8">
    <source>
        <dbReference type="ARBA" id="ARBA00023239"/>
    </source>
</evidence>
<keyword evidence="18" id="KW-1185">Reference proteome</keyword>
<proteinExistence type="inferred from homology"/>
<evidence type="ECO:0000313" key="17">
    <source>
        <dbReference type="EMBL" id="MFC5886983.1"/>
    </source>
</evidence>
<comment type="cofactor">
    <cofactor evidence="13">
        <name>heme b</name>
        <dbReference type="ChEBI" id="CHEBI:60344"/>
    </cofactor>
    <text evidence="13">Binds 1 heme b (iron(II)-protoporphyrin IX) group non-covalently per subunit.</text>
</comment>
<keyword evidence="3 13" id="KW-0349">Heme</keyword>
<comment type="function">
    <text evidence="13">Involved in the recovery of exogenous heme iron. Extracts iron from heme while preserving the protoporphyrin ring intact.</text>
</comment>
<gene>
    <name evidence="17" type="primary">efeB</name>
    <name evidence="17" type="ORF">ACFP0N_18600</name>
</gene>
<comment type="similarity">
    <text evidence="9 13">Belongs to the DyP-type peroxidase family.</text>
</comment>
<dbReference type="InterPro" id="IPR048328">
    <property type="entry name" value="Dyp_perox_C"/>
</dbReference>
<evidence type="ECO:0000256" key="4">
    <source>
        <dbReference type="ARBA" id="ARBA00022723"/>
    </source>
</evidence>
<dbReference type="PROSITE" id="PS51318">
    <property type="entry name" value="TAT"/>
    <property type="match status" value="1"/>
</dbReference>
<dbReference type="Pfam" id="PF20628">
    <property type="entry name" value="Dyp_perox_C"/>
    <property type="match status" value="1"/>
</dbReference>
<feature type="domain" description="Dyp-type peroxidase C-terminal" evidence="16">
    <location>
        <begin position="250"/>
        <end position="434"/>
    </location>
</feature>
<dbReference type="RefSeq" id="WP_313764896.1">
    <property type="nucleotide sequence ID" value="NZ_BAAAVH010000051.1"/>
</dbReference>
<organism evidence="17 18">
    <name type="scientific">Kitasatospora aburaviensis</name>
    <dbReference type="NCBI Taxonomy" id="67265"/>
    <lineage>
        <taxon>Bacteria</taxon>
        <taxon>Bacillati</taxon>
        <taxon>Actinomycetota</taxon>
        <taxon>Actinomycetes</taxon>
        <taxon>Kitasatosporales</taxon>
        <taxon>Streptomycetaceae</taxon>
        <taxon>Kitasatospora</taxon>
    </lineage>
</organism>
<comment type="catalytic activity">
    <reaction evidence="12">
        <text>heme b + 2 H(+) = protoporphyrin IX + Fe(2+)</text>
        <dbReference type="Rhea" id="RHEA:22584"/>
        <dbReference type="ChEBI" id="CHEBI:15378"/>
        <dbReference type="ChEBI" id="CHEBI:29033"/>
        <dbReference type="ChEBI" id="CHEBI:57306"/>
        <dbReference type="ChEBI" id="CHEBI:60344"/>
        <dbReference type="EC" id="4.98.1.1"/>
    </reaction>
    <physiologicalReaction direction="left-to-right" evidence="12">
        <dbReference type="Rhea" id="RHEA:22585"/>
    </physiologicalReaction>
</comment>
<dbReference type="SUPFAM" id="SSF54909">
    <property type="entry name" value="Dimeric alpha+beta barrel"/>
    <property type="match status" value="1"/>
</dbReference>
<feature type="compositionally biased region" description="Basic and acidic residues" evidence="14">
    <location>
        <begin position="1"/>
        <end position="14"/>
    </location>
</feature>
<dbReference type="InterPro" id="IPR006314">
    <property type="entry name" value="Dyp_peroxidase"/>
</dbReference>
<evidence type="ECO:0000256" key="12">
    <source>
        <dbReference type="ARBA" id="ARBA00048856"/>
    </source>
</evidence>
<feature type="region of interest" description="Disordered" evidence="14">
    <location>
        <begin position="316"/>
        <end position="337"/>
    </location>
</feature>
<dbReference type="InterPro" id="IPR048327">
    <property type="entry name" value="Dyp_perox_N"/>
</dbReference>
<evidence type="ECO:0000259" key="15">
    <source>
        <dbReference type="Pfam" id="PF04261"/>
    </source>
</evidence>
<evidence type="ECO:0000256" key="2">
    <source>
        <dbReference type="ARBA" id="ARBA00022559"/>
    </source>
</evidence>
<evidence type="ECO:0000313" key="18">
    <source>
        <dbReference type="Proteomes" id="UP001596067"/>
    </source>
</evidence>
<evidence type="ECO:0000256" key="5">
    <source>
        <dbReference type="ARBA" id="ARBA00022729"/>
    </source>
</evidence>
<feature type="region of interest" description="Disordered" evidence="14">
    <location>
        <begin position="1"/>
        <end position="39"/>
    </location>
</feature>
<evidence type="ECO:0000256" key="7">
    <source>
        <dbReference type="ARBA" id="ARBA00023004"/>
    </source>
</evidence>
<dbReference type="EMBL" id="JBHSOD010000022">
    <property type="protein sequence ID" value="MFC5886983.1"/>
    <property type="molecule type" value="Genomic_DNA"/>
</dbReference>
<evidence type="ECO:0000256" key="3">
    <source>
        <dbReference type="ARBA" id="ARBA00022617"/>
    </source>
</evidence>
<dbReference type="PANTHER" id="PTHR30521:SF4">
    <property type="entry name" value="DEFERROCHELATASE"/>
    <property type="match status" value="1"/>
</dbReference>
<keyword evidence="8" id="KW-0456">Lyase</keyword>
<evidence type="ECO:0000256" key="13">
    <source>
        <dbReference type="RuleBase" id="RU365017"/>
    </source>
</evidence>
<dbReference type="NCBIfam" id="TIGR01413">
    <property type="entry name" value="Dyp_perox_fam"/>
    <property type="match status" value="1"/>
</dbReference>
<dbReference type="PANTHER" id="PTHR30521">
    <property type="entry name" value="DEFERROCHELATASE/PEROXIDASE"/>
    <property type="match status" value="1"/>
</dbReference>
<evidence type="ECO:0000256" key="10">
    <source>
        <dbReference type="ARBA" id="ARBA00033771"/>
    </source>
</evidence>
<keyword evidence="4 13" id="KW-0479">Metal-binding</keyword>
<sequence>MERTEQPSRPERPSQSEQSEQPGRTDRSAAAGGGRPRGVTRRALLGTAGAGLVVGASAGAAGAVALDRSPAPGPAAGPGGGLGAARVPFHGEHQAGILEPQQARVQLAAFDLADGAGREGLRSLLRRWSRTAARLAAGEPADEFENQVALDAGPCSLTVTFGFGATLFDKAGLADRRPVALEPLPSFPADALDPARGDGDLFLQIGADDALVAVHALRVLQRQAAGTAALRWQAAGFARTPGATAHPVTGRNLMGQIDGTNNPRPGEEGFADKVFCAAGGDRPAWLAGGSYLVFRRIRMLLDNWEALATDRQERVIGRRKSDGSPLSAPAGAGESTPVDLAAQGPDGALAIPADAHVRVAAPAANGGAAMLRRGFSYHDGLLPDGAPDAGLLFLAFQADPRRGFTPVQRKLSRGDGLSRFLRHEASGLYAVPPGAPEGGYVGQTLLES</sequence>
<evidence type="ECO:0000256" key="6">
    <source>
        <dbReference type="ARBA" id="ARBA00023002"/>
    </source>
</evidence>
<dbReference type="Pfam" id="PF04261">
    <property type="entry name" value="Dyp_perox_N"/>
    <property type="match status" value="1"/>
</dbReference>
<dbReference type="NCBIfam" id="TIGR01412">
    <property type="entry name" value="tat_substr_1"/>
    <property type="match status" value="1"/>
</dbReference>
<evidence type="ECO:0000256" key="14">
    <source>
        <dbReference type="SAM" id="MobiDB-lite"/>
    </source>
</evidence>
<keyword evidence="6 13" id="KW-0560">Oxidoreductase</keyword>
<evidence type="ECO:0000256" key="9">
    <source>
        <dbReference type="ARBA" id="ARBA00025737"/>
    </source>
</evidence>
<keyword evidence="7 13" id="KW-0408">Iron</keyword>
<evidence type="ECO:0000259" key="16">
    <source>
        <dbReference type="Pfam" id="PF20628"/>
    </source>
</evidence>
<accession>A0ABW1EY64</accession>
<reference evidence="18" key="1">
    <citation type="journal article" date="2019" name="Int. J. Syst. Evol. Microbiol.">
        <title>The Global Catalogue of Microorganisms (GCM) 10K type strain sequencing project: providing services to taxonomists for standard genome sequencing and annotation.</title>
        <authorList>
            <consortium name="The Broad Institute Genomics Platform"/>
            <consortium name="The Broad Institute Genome Sequencing Center for Infectious Disease"/>
            <person name="Wu L."/>
            <person name="Ma J."/>
        </authorList>
    </citation>
    <scope>NUCLEOTIDE SEQUENCE [LARGE SCALE GENOMIC DNA]</scope>
    <source>
        <strain evidence="18">CGMCC 4.1469</strain>
    </source>
</reference>